<keyword evidence="3" id="KW-1185">Reference proteome</keyword>
<dbReference type="Gene3D" id="1.20.120.450">
    <property type="entry name" value="dinb family like domain"/>
    <property type="match status" value="1"/>
</dbReference>
<dbReference type="EMBL" id="SNYF01000005">
    <property type="protein sequence ID" value="TDQ19283.1"/>
    <property type="molecule type" value="Genomic_DNA"/>
</dbReference>
<evidence type="ECO:0000313" key="3">
    <source>
        <dbReference type="Proteomes" id="UP000294535"/>
    </source>
</evidence>
<protein>
    <submittedName>
        <fullName evidence="2">DinB family protein</fullName>
    </submittedName>
</protein>
<dbReference type="InterPro" id="IPR034660">
    <property type="entry name" value="DinB/YfiT-like"/>
</dbReference>
<name>A0A4R6TAP2_9BACT</name>
<dbReference type="Proteomes" id="UP000294535">
    <property type="component" value="Unassembled WGS sequence"/>
</dbReference>
<accession>A0A4R6TAP2</accession>
<dbReference type="SUPFAM" id="SSF109854">
    <property type="entry name" value="DinB/YfiT-like putative metalloenzymes"/>
    <property type="match status" value="1"/>
</dbReference>
<dbReference type="InterPro" id="IPR024775">
    <property type="entry name" value="DinB-like"/>
</dbReference>
<evidence type="ECO:0000313" key="2">
    <source>
        <dbReference type="EMBL" id="TDQ19283.1"/>
    </source>
</evidence>
<organism evidence="2 3">
    <name type="scientific">Algoriphagus boseongensis</name>
    <dbReference type="NCBI Taxonomy" id="1442587"/>
    <lineage>
        <taxon>Bacteria</taxon>
        <taxon>Pseudomonadati</taxon>
        <taxon>Bacteroidota</taxon>
        <taxon>Cytophagia</taxon>
        <taxon>Cytophagales</taxon>
        <taxon>Cyclobacteriaceae</taxon>
        <taxon>Algoriphagus</taxon>
    </lineage>
</organism>
<reference evidence="2 3" key="1">
    <citation type="submission" date="2019-03" db="EMBL/GenBank/DDBJ databases">
        <title>Genomic Encyclopedia of Type Strains, Phase III (KMG-III): the genomes of soil and plant-associated and newly described type strains.</title>
        <authorList>
            <person name="Whitman W."/>
        </authorList>
    </citation>
    <scope>NUCLEOTIDE SEQUENCE [LARGE SCALE GENOMIC DNA]</scope>
    <source>
        <strain evidence="2 3">CECT 8446</strain>
    </source>
</reference>
<dbReference type="RefSeq" id="WP_166637258.1">
    <property type="nucleotide sequence ID" value="NZ_SNYF01000005.1"/>
</dbReference>
<evidence type="ECO:0000259" key="1">
    <source>
        <dbReference type="Pfam" id="PF12867"/>
    </source>
</evidence>
<sequence length="162" mass="18961">MIQNLRVELWAQFGAAIDMLENSILIAEDEVWNSSADISHQAFHTLFFLDYYLSLNPVGFKPPEIFGYSEFEDFPPPSIFDRNEILGYLQQCRQKASDLILNLDEVQAEKRWINESKTMNFSIFEILLYNLRHVQHHAAQLNLLLRQKINQAPSWVFRAGEK</sequence>
<dbReference type="AlphaFoldDB" id="A0A4R6TAP2"/>
<feature type="domain" description="DinB-like" evidence="1">
    <location>
        <begin position="28"/>
        <end position="141"/>
    </location>
</feature>
<dbReference type="Pfam" id="PF12867">
    <property type="entry name" value="DinB_2"/>
    <property type="match status" value="1"/>
</dbReference>
<gene>
    <name evidence="2" type="ORF">DFQ04_1104</name>
</gene>
<comment type="caution">
    <text evidence="2">The sequence shown here is derived from an EMBL/GenBank/DDBJ whole genome shotgun (WGS) entry which is preliminary data.</text>
</comment>
<proteinExistence type="predicted"/>